<evidence type="ECO:0000259" key="5">
    <source>
        <dbReference type="Pfam" id="PF02826"/>
    </source>
</evidence>
<dbReference type="PANTHER" id="PTHR43333">
    <property type="entry name" value="2-HACID_DH_C DOMAIN-CONTAINING PROTEIN"/>
    <property type="match status" value="1"/>
</dbReference>
<comment type="similarity">
    <text evidence="3">Belongs to the D-isomer specific 2-hydroxyacid dehydrogenase family.</text>
</comment>
<dbReference type="AlphaFoldDB" id="A0A2W5A2C2"/>
<evidence type="ECO:0000256" key="3">
    <source>
        <dbReference type="RuleBase" id="RU003719"/>
    </source>
</evidence>
<proteinExistence type="inferred from homology"/>
<evidence type="ECO:0000313" key="7">
    <source>
        <dbReference type="Proteomes" id="UP000249066"/>
    </source>
</evidence>
<dbReference type="EMBL" id="QFNN01000129">
    <property type="protein sequence ID" value="PZO87487.1"/>
    <property type="molecule type" value="Genomic_DNA"/>
</dbReference>
<evidence type="ECO:0000256" key="2">
    <source>
        <dbReference type="ARBA" id="ARBA00023027"/>
    </source>
</evidence>
<evidence type="ECO:0000259" key="4">
    <source>
        <dbReference type="Pfam" id="PF00389"/>
    </source>
</evidence>
<evidence type="ECO:0000313" key="6">
    <source>
        <dbReference type="EMBL" id="PZO87487.1"/>
    </source>
</evidence>
<dbReference type="SUPFAM" id="SSF51735">
    <property type="entry name" value="NAD(P)-binding Rossmann-fold domains"/>
    <property type="match status" value="1"/>
</dbReference>
<dbReference type="GO" id="GO:0051287">
    <property type="term" value="F:NAD binding"/>
    <property type="evidence" value="ECO:0007669"/>
    <property type="project" value="InterPro"/>
</dbReference>
<keyword evidence="2" id="KW-0520">NAD</keyword>
<dbReference type="InterPro" id="IPR029753">
    <property type="entry name" value="D-isomer_DH_CS"/>
</dbReference>
<dbReference type="Pfam" id="PF00389">
    <property type="entry name" value="2-Hacid_dh"/>
    <property type="match status" value="1"/>
</dbReference>
<sequence>MVAVLPALARPLVEPHMPEGIDARWFMTEEEAYALAPEAEIGWLDMQKPGATGEAIRRGEKLKWVSTIYAGLDAFPLDLLVDRGAKLTNGAGVNSVAVAEYAVMGVLVAAKRYPEVVEAQGRREWLLDAPGKTELEGTSALVIGYGTIGRLIADRLKAFGVSVTGVKRSPNGEPGIIGVDAWRGQVGAFDWVILAMPSTDETRAMFGAEELAAMKRDAWLINIARGTVVDQDALIDTLSNRRVGGAFLDVVTPEPLPADSPLWSLPNTYLTMHLSGRAQTKMFMRSAALFVENLGRYLKGEALHNEVDLQRGY</sequence>
<keyword evidence="1 3" id="KW-0560">Oxidoreductase</keyword>
<dbReference type="InterPro" id="IPR006139">
    <property type="entry name" value="D-isomer_2_OHA_DH_cat_dom"/>
</dbReference>
<gene>
    <name evidence="6" type="ORF">DI623_14660</name>
</gene>
<dbReference type="Pfam" id="PF02826">
    <property type="entry name" value="2-Hacid_dh_C"/>
    <property type="match status" value="1"/>
</dbReference>
<feature type="domain" description="D-isomer specific 2-hydroxyacid dehydrogenase catalytic" evidence="4">
    <location>
        <begin position="26"/>
        <end position="307"/>
    </location>
</feature>
<comment type="caution">
    <text evidence="6">The sequence shown here is derived from an EMBL/GenBank/DDBJ whole genome shotgun (WGS) entry which is preliminary data.</text>
</comment>
<dbReference type="Proteomes" id="UP000249066">
    <property type="component" value="Unassembled WGS sequence"/>
</dbReference>
<dbReference type="PROSITE" id="PS00671">
    <property type="entry name" value="D_2_HYDROXYACID_DH_3"/>
    <property type="match status" value="1"/>
</dbReference>
<name>A0A2W5A2C2_9SPHN</name>
<protein>
    <submittedName>
        <fullName evidence="6">D-2-hydroxyacid dehydrogenase</fullName>
    </submittedName>
</protein>
<dbReference type="CDD" id="cd05300">
    <property type="entry name" value="2-Hacid_dh_1"/>
    <property type="match status" value="1"/>
</dbReference>
<dbReference type="Gene3D" id="3.40.50.720">
    <property type="entry name" value="NAD(P)-binding Rossmann-like Domain"/>
    <property type="match status" value="2"/>
</dbReference>
<dbReference type="InterPro" id="IPR036291">
    <property type="entry name" value="NAD(P)-bd_dom_sf"/>
</dbReference>
<accession>A0A2W5A2C2</accession>
<dbReference type="InterPro" id="IPR006140">
    <property type="entry name" value="D-isomer_DH_NAD-bd"/>
</dbReference>
<dbReference type="SUPFAM" id="SSF52283">
    <property type="entry name" value="Formate/glycerate dehydrogenase catalytic domain-like"/>
    <property type="match status" value="1"/>
</dbReference>
<reference evidence="6 7" key="1">
    <citation type="submission" date="2017-08" db="EMBL/GenBank/DDBJ databases">
        <title>Infants hospitalized years apart are colonized by the same room-sourced microbial strains.</title>
        <authorList>
            <person name="Brooks B."/>
            <person name="Olm M.R."/>
            <person name="Firek B.A."/>
            <person name="Baker R."/>
            <person name="Thomas B.C."/>
            <person name="Morowitz M.J."/>
            <person name="Banfield J.F."/>
        </authorList>
    </citation>
    <scope>NUCLEOTIDE SEQUENCE [LARGE SCALE GENOMIC DNA]</scope>
    <source>
        <strain evidence="6">S2_018_000_R2_101</strain>
    </source>
</reference>
<dbReference type="GO" id="GO:0016616">
    <property type="term" value="F:oxidoreductase activity, acting on the CH-OH group of donors, NAD or NADP as acceptor"/>
    <property type="evidence" value="ECO:0007669"/>
    <property type="project" value="InterPro"/>
</dbReference>
<dbReference type="PANTHER" id="PTHR43333:SF1">
    <property type="entry name" value="D-ISOMER SPECIFIC 2-HYDROXYACID DEHYDROGENASE NAD-BINDING DOMAIN-CONTAINING PROTEIN"/>
    <property type="match status" value="1"/>
</dbReference>
<evidence type="ECO:0000256" key="1">
    <source>
        <dbReference type="ARBA" id="ARBA00023002"/>
    </source>
</evidence>
<organism evidence="6 7">
    <name type="scientific">Sphingomonas sanxanigenens</name>
    <dbReference type="NCBI Taxonomy" id="397260"/>
    <lineage>
        <taxon>Bacteria</taxon>
        <taxon>Pseudomonadati</taxon>
        <taxon>Pseudomonadota</taxon>
        <taxon>Alphaproteobacteria</taxon>
        <taxon>Sphingomonadales</taxon>
        <taxon>Sphingomonadaceae</taxon>
        <taxon>Sphingomonas</taxon>
    </lineage>
</organism>
<feature type="domain" description="D-isomer specific 2-hydroxyacid dehydrogenase NAD-binding" evidence="5">
    <location>
        <begin position="104"/>
        <end position="275"/>
    </location>
</feature>